<reference evidence="4" key="1">
    <citation type="submission" date="2018-04" db="EMBL/GenBank/DDBJ databases">
        <authorList>
            <person name="Go L.Y."/>
            <person name="Mitchell J.A."/>
        </authorList>
    </citation>
    <scope>NUCLEOTIDE SEQUENCE</scope>
    <source>
        <tissue evidence="4">Whole organism</tissue>
    </source>
</reference>
<dbReference type="GO" id="GO:0051087">
    <property type="term" value="F:protein-folding chaperone binding"/>
    <property type="evidence" value="ECO:0007669"/>
    <property type="project" value="TreeGrafter"/>
</dbReference>
<sequence>MPSDQTVHPQVLWAQDKKQLFLTVNVECKDPEIKWTDQSLYFKGVGSPENKTYEVTVNFLNKIVPEKVVSKNITRCIEFTVPKQEESSGFWPKLTTDKGKLAWLKVDFNKWKDEDDDGDDEEMGGMGDFGNMDDMLKNLSGGPGGDGSAKPAFQDSDDEEEDSDEDIPPVE</sequence>
<dbReference type="GO" id="GO:0051131">
    <property type="term" value="P:chaperone-mediated protein complex assembly"/>
    <property type="evidence" value="ECO:0007669"/>
    <property type="project" value="TreeGrafter"/>
</dbReference>
<evidence type="ECO:0000256" key="2">
    <source>
        <dbReference type="SAM" id="MobiDB-lite"/>
    </source>
</evidence>
<evidence type="ECO:0000313" key="4">
    <source>
        <dbReference type="EMBL" id="SSX07859.1"/>
    </source>
</evidence>
<dbReference type="SUPFAM" id="SSF49764">
    <property type="entry name" value="HSP20-like chaperones"/>
    <property type="match status" value="1"/>
</dbReference>
<dbReference type="EMBL" id="UFQS01000939">
    <property type="protein sequence ID" value="SSX07859.1"/>
    <property type="molecule type" value="Genomic_DNA"/>
</dbReference>
<dbReference type="PANTHER" id="PTHR22932:SF1">
    <property type="entry name" value="CO-CHAPERONE PROTEIN DAF-41"/>
    <property type="match status" value="1"/>
</dbReference>
<dbReference type="PROSITE" id="PS51203">
    <property type="entry name" value="CS"/>
    <property type="match status" value="1"/>
</dbReference>
<feature type="region of interest" description="Disordered" evidence="2">
    <location>
        <begin position="112"/>
        <end position="171"/>
    </location>
</feature>
<feature type="compositionally biased region" description="Acidic residues" evidence="2">
    <location>
        <begin position="155"/>
        <end position="171"/>
    </location>
</feature>
<dbReference type="GO" id="GO:0006457">
    <property type="term" value="P:protein folding"/>
    <property type="evidence" value="ECO:0007669"/>
    <property type="project" value="TreeGrafter"/>
</dbReference>
<dbReference type="InterPro" id="IPR045250">
    <property type="entry name" value="p23-like"/>
</dbReference>
<dbReference type="PANTHER" id="PTHR22932">
    <property type="entry name" value="TELOMERASE-BINDING PROTEIN P23 HSP90 CO-CHAPERONE"/>
    <property type="match status" value="1"/>
</dbReference>
<dbReference type="GO" id="GO:0005634">
    <property type="term" value="C:nucleus"/>
    <property type="evidence" value="ECO:0007669"/>
    <property type="project" value="TreeGrafter"/>
</dbReference>
<dbReference type="AlphaFoldDB" id="A0A336MGZ7"/>
<dbReference type="InterPro" id="IPR007052">
    <property type="entry name" value="CS_dom"/>
</dbReference>
<dbReference type="GO" id="GO:0005829">
    <property type="term" value="C:cytosol"/>
    <property type="evidence" value="ECO:0007669"/>
    <property type="project" value="TreeGrafter"/>
</dbReference>
<dbReference type="CDD" id="cd06465">
    <property type="entry name" value="p23_hB-ind1_like"/>
    <property type="match status" value="1"/>
</dbReference>
<evidence type="ECO:0000256" key="1">
    <source>
        <dbReference type="ARBA" id="ARBA00025733"/>
    </source>
</evidence>
<name>A0A336MGZ7_CULSO</name>
<gene>
    <name evidence="5" type="primary">CSON015164</name>
</gene>
<protein>
    <submittedName>
        <fullName evidence="5">CSON015164 protein</fullName>
    </submittedName>
</protein>
<organism evidence="5">
    <name type="scientific">Culicoides sonorensis</name>
    <name type="common">Biting midge</name>
    <dbReference type="NCBI Taxonomy" id="179676"/>
    <lineage>
        <taxon>Eukaryota</taxon>
        <taxon>Metazoa</taxon>
        <taxon>Ecdysozoa</taxon>
        <taxon>Arthropoda</taxon>
        <taxon>Hexapoda</taxon>
        <taxon>Insecta</taxon>
        <taxon>Pterygota</taxon>
        <taxon>Neoptera</taxon>
        <taxon>Endopterygota</taxon>
        <taxon>Diptera</taxon>
        <taxon>Nematocera</taxon>
        <taxon>Chironomoidea</taxon>
        <taxon>Ceratopogonidae</taxon>
        <taxon>Ceratopogoninae</taxon>
        <taxon>Culicoides</taxon>
        <taxon>Monoculicoides</taxon>
    </lineage>
</organism>
<feature type="compositionally biased region" description="Acidic residues" evidence="2">
    <location>
        <begin position="114"/>
        <end position="123"/>
    </location>
</feature>
<evidence type="ECO:0000313" key="5">
    <source>
        <dbReference type="EMBL" id="SSX28093.1"/>
    </source>
</evidence>
<feature type="domain" description="CS" evidence="3">
    <location>
        <begin position="6"/>
        <end position="95"/>
    </location>
</feature>
<accession>A0A336MGZ7</accession>
<dbReference type="GO" id="GO:0051879">
    <property type="term" value="F:Hsp90 protein binding"/>
    <property type="evidence" value="ECO:0007669"/>
    <property type="project" value="InterPro"/>
</dbReference>
<dbReference type="Gene3D" id="2.60.40.790">
    <property type="match status" value="1"/>
</dbReference>
<dbReference type="EMBL" id="UFQT01000939">
    <property type="protein sequence ID" value="SSX28093.1"/>
    <property type="molecule type" value="Genomic_DNA"/>
</dbReference>
<dbReference type="FunFam" id="2.60.40.790:FF:000013">
    <property type="entry name" value="Very-long-chain (3R)-3-hydroxyacyl-CoA dehydratase"/>
    <property type="match status" value="1"/>
</dbReference>
<proteinExistence type="inferred from homology"/>
<dbReference type="VEuPathDB" id="VectorBase:CSON015164"/>
<comment type="similarity">
    <text evidence="1">Belongs to the p23/wos2 family.</text>
</comment>
<evidence type="ECO:0000259" key="3">
    <source>
        <dbReference type="PROSITE" id="PS51203"/>
    </source>
</evidence>
<reference evidence="5" key="2">
    <citation type="submission" date="2018-07" db="EMBL/GenBank/DDBJ databases">
        <authorList>
            <person name="Quirk P.G."/>
            <person name="Krulwich T.A."/>
        </authorList>
    </citation>
    <scope>NUCLEOTIDE SEQUENCE</scope>
</reference>
<dbReference type="InterPro" id="IPR008978">
    <property type="entry name" value="HSP20-like_chaperone"/>
</dbReference>